<gene>
    <name evidence="2" type="ORF">METZ01_LOCUS425299</name>
</gene>
<feature type="transmembrane region" description="Helical" evidence="1">
    <location>
        <begin position="84"/>
        <end position="103"/>
    </location>
</feature>
<accession>A0A382XP89</accession>
<dbReference type="Pfam" id="PF16156">
    <property type="entry name" value="DUF4864"/>
    <property type="match status" value="1"/>
</dbReference>
<dbReference type="AlphaFoldDB" id="A0A382XP89"/>
<name>A0A382XP89_9ZZZZ</name>
<organism evidence="2">
    <name type="scientific">marine metagenome</name>
    <dbReference type="NCBI Taxonomy" id="408172"/>
    <lineage>
        <taxon>unclassified sequences</taxon>
        <taxon>metagenomes</taxon>
        <taxon>ecological metagenomes</taxon>
    </lineage>
</organism>
<keyword evidence="1" id="KW-0812">Transmembrane</keyword>
<dbReference type="InterPro" id="IPR032347">
    <property type="entry name" value="DUF4864"/>
</dbReference>
<keyword evidence="1" id="KW-1133">Transmembrane helix</keyword>
<protein>
    <submittedName>
        <fullName evidence="2">Uncharacterized protein</fullName>
    </submittedName>
</protein>
<dbReference type="EMBL" id="UINC01169082">
    <property type="protein sequence ID" value="SVD72445.1"/>
    <property type="molecule type" value="Genomic_DNA"/>
</dbReference>
<sequence length="158" mass="17690">MIKMFGLCIRLQLTLYDFAVQEHQTCAKIKKCICNQFTASVRESGISRPSARAANYPDSTHRQLALPHFCLVSLPMKKTLTTRLSAVFLPWVCMFSLLVYAVVCTANQDGIKADIRSVIELQLDAFARGDATTAYAQASPTIQTLFPTEEIFMMMVRS</sequence>
<feature type="non-terminal residue" evidence="2">
    <location>
        <position position="158"/>
    </location>
</feature>
<evidence type="ECO:0000256" key="1">
    <source>
        <dbReference type="SAM" id="Phobius"/>
    </source>
</evidence>
<keyword evidence="1" id="KW-0472">Membrane</keyword>
<evidence type="ECO:0000313" key="2">
    <source>
        <dbReference type="EMBL" id="SVD72445.1"/>
    </source>
</evidence>
<reference evidence="2" key="1">
    <citation type="submission" date="2018-05" db="EMBL/GenBank/DDBJ databases">
        <authorList>
            <person name="Lanie J.A."/>
            <person name="Ng W.-L."/>
            <person name="Kazmierczak K.M."/>
            <person name="Andrzejewski T.M."/>
            <person name="Davidsen T.M."/>
            <person name="Wayne K.J."/>
            <person name="Tettelin H."/>
            <person name="Glass J.I."/>
            <person name="Rusch D."/>
            <person name="Podicherti R."/>
            <person name="Tsui H.-C.T."/>
            <person name="Winkler M.E."/>
        </authorList>
    </citation>
    <scope>NUCLEOTIDE SEQUENCE</scope>
</reference>
<proteinExistence type="predicted"/>